<name>A0AC60A6R4_RANTA</name>
<gene>
    <name evidence="1" type="ORF">MRATA1EN22A_LOCUS27628</name>
</gene>
<dbReference type="Proteomes" id="UP001162501">
    <property type="component" value="Chromosome 9"/>
</dbReference>
<reference evidence="1" key="2">
    <citation type="submission" date="2025-03" db="EMBL/GenBank/DDBJ databases">
        <authorList>
            <consortium name="ELIXIR-Norway"/>
            <consortium name="Elixir Norway"/>
        </authorList>
    </citation>
    <scope>NUCLEOTIDE SEQUENCE</scope>
</reference>
<organism evidence="1 2">
    <name type="scientific">Rangifer tarandus platyrhynchus</name>
    <name type="common">Svalbard reindeer</name>
    <dbReference type="NCBI Taxonomy" id="3082113"/>
    <lineage>
        <taxon>Eukaryota</taxon>
        <taxon>Metazoa</taxon>
        <taxon>Chordata</taxon>
        <taxon>Craniata</taxon>
        <taxon>Vertebrata</taxon>
        <taxon>Euteleostomi</taxon>
        <taxon>Mammalia</taxon>
        <taxon>Eutheria</taxon>
        <taxon>Laurasiatheria</taxon>
        <taxon>Artiodactyla</taxon>
        <taxon>Ruminantia</taxon>
        <taxon>Pecora</taxon>
        <taxon>Cervidae</taxon>
        <taxon>Odocoileinae</taxon>
        <taxon>Rangifer</taxon>
    </lineage>
</organism>
<protein>
    <submittedName>
        <fullName evidence="1">Uncharacterized protein</fullName>
    </submittedName>
</protein>
<evidence type="ECO:0000313" key="2">
    <source>
        <dbReference type="Proteomes" id="UP001162501"/>
    </source>
</evidence>
<reference evidence="1" key="1">
    <citation type="submission" date="2023-05" db="EMBL/GenBank/DDBJ databases">
        <authorList>
            <consortium name="ELIXIR-Norway"/>
        </authorList>
    </citation>
    <scope>NUCLEOTIDE SEQUENCE</scope>
</reference>
<evidence type="ECO:0000313" key="1">
    <source>
        <dbReference type="EMBL" id="CAN0567366.1"/>
    </source>
</evidence>
<dbReference type="EMBL" id="OX596093">
    <property type="protein sequence ID" value="CAN0567366.1"/>
    <property type="molecule type" value="Genomic_DNA"/>
</dbReference>
<sequence>MSPQTILFRVLDESPTSGPGRGSPFLQHFQETCVPAWHMYACDNDHPILIPFILIPFSIPFHSHSILISIADQLFHSQALNVSPVTQTIAPMWGSDPCFSSPTQQEQVQSF</sequence>
<accession>A0AC60A6R4</accession>
<proteinExistence type="predicted"/>